<organism evidence="1 2">
    <name type="scientific">Candidula unifasciata</name>
    <dbReference type="NCBI Taxonomy" id="100452"/>
    <lineage>
        <taxon>Eukaryota</taxon>
        <taxon>Metazoa</taxon>
        <taxon>Spiralia</taxon>
        <taxon>Lophotrochozoa</taxon>
        <taxon>Mollusca</taxon>
        <taxon>Gastropoda</taxon>
        <taxon>Heterobranchia</taxon>
        <taxon>Euthyneura</taxon>
        <taxon>Panpulmonata</taxon>
        <taxon>Eupulmonata</taxon>
        <taxon>Stylommatophora</taxon>
        <taxon>Helicina</taxon>
        <taxon>Helicoidea</taxon>
        <taxon>Geomitridae</taxon>
        <taxon>Candidula</taxon>
    </lineage>
</organism>
<sequence>PAIETRLSKLEDNQIRIGSELSQFRDDVTSSVQLLQTSVTEIKMATTALENVIRESSTLLQASLEQMQQRQLENSDHLGKQIMEVRRDIAMTNKHLLPNIKHN</sequence>
<gene>
    <name evidence="1" type="ORF">CUNI_LOCUS6191</name>
</gene>
<comment type="caution">
    <text evidence="1">The sequence shown here is derived from an EMBL/GenBank/DDBJ whole genome shotgun (WGS) entry which is preliminary data.</text>
</comment>
<accession>A0A8S3YUC2</accession>
<protein>
    <submittedName>
        <fullName evidence="1">Uncharacterized protein</fullName>
    </submittedName>
</protein>
<feature type="non-terminal residue" evidence="1">
    <location>
        <position position="1"/>
    </location>
</feature>
<dbReference type="AlphaFoldDB" id="A0A8S3YUC2"/>
<dbReference type="Proteomes" id="UP000678393">
    <property type="component" value="Unassembled WGS sequence"/>
</dbReference>
<dbReference type="EMBL" id="CAJHNH020000941">
    <property type="protein sequence ID" value="CAG5120633.1"/>
    <property type="molecule type" value="Genomic_DNA"/>
</dbReference>
<keyword evidence="2" id="KW-1185">Reference proteome</keyword>
<evidence type="ECO:0000313" key="2">
    <source>
        <dbReference type="Proteomes" id="UP000678393"/>
    </source>
</evidence>
<name>A0A8S3YUC2_9EUPU</name>
<reference evidence="1" key="1">
    <citation type="submission" date="2021-04" db="EMBL/GenBank/DDBJ databases">
        <authorList>
            <consortium name="Molecular Ecology Group"/>
        </authorList>
    </citation>
    <scope>NUCLEOTIDE SEQUENCE</scope>
</reference>
<evidence type="ECO:0000313" key="1">
    <source>
        <dbReference type="EMBL" id="CAG5120633.1"/>
    </source>
</evidence>
<proteinExistence type="predicted"/>